<sequence length="640" mass="72437">MALIFVINSYLNDSAFRAVKGMQSPKQGIINCGKEERSTTCREKLDQLAEKLHQNTVGATTGRYKIRRYVETKPHDTCTCTPVQFIVCCIIVTTIEFFCKDYDGNRRNPSDIWLENPQLKCRCLDNNFVICDSLPKPMCQDINGIFRKNMETWMNGSCVECTCSNGTINCTQTIISITYGLYNVSVFPTCEGCTSQETQTFSACKAFSDSRDNLIGCESEGLYIRDIHLCNGIEECPDGSDEKGCENVICYDEEGGTFIIKDRVKGWKVSPCLSCHCKGGLTTCKRDLTINFPGYFRSIYSHVQNCTQPSCSVLKFVRENREWCHAAELIENKGIIFEGQTWMFEGCTFYFPGVRNSEYCPSMTRPVCYVYNGAICCASECSVLEEIGSQMRGNLTYCPSGRQLDSDSSRCRNATNCSRNIDIDNCSSAVTCQDEDFNQYFEGTTWSVGPCMKCSCARRKIHCSRTVEFVSFLRLSESLPTDQKFIEHCNQTNCNVASFVKENKGICYACRWNGKLYYDGDHWKENGIDFYCSSSGQKVRPGCYVENRRISCTGAIPGLQDLSLISRHALFLCDSGDEIRSLSDRCNIKPAECADRSDEKDCNKYFCPYEIAHGFLWNRTQEDKEVIRQCSLINSSWIGK</sequence>
<comment type="caution">
    <text evidence="2">Lacks conserved residue(s) required for the propagation of feature annotation.</text>
</comment>
<dbReference type="Gene3D" id="4.10.400.10">
    <property type="entry name" value="Low-density Lipoprotein Receptor"/>
    <property type="match status" value="1"/>
</dbReference>
<keyword evidence="1 2" id="KW-1015">Disulfide bond</keyword>
<evidence type="ECO:0000256" key="1">
    <source>
        <dbReference type="ARBA" id="ARBA00023157"/>
    </source>
</evidence>
<dbReference type="Proteomes" id="UP001159427">
    <property type="component" value="Unassembled WGS sequence"/>
</dbReference>
<evidence type="ECO:0000256" key="2">
    <source>
        <dbReference type="PROSITE-ProRule" id="PRU00124"/>
    </source>
</evidence>
<protein>
    <submittedName>
        <fullName evidence="3">Uncharacterized protein</fullName>
    </submittedName>
</protein>
<accession>A0ABN8SPV1</accession>
<proteinExistence type="predicted"/>
<reference evidence="3 4" key="1">
    <citation type="submission" date="2022-05" db="EMBL/GenBank/DDBJ databases">
        <authorList>
            <consortium name="Genoscope - CEA"/>
            <person name="William W."/>
        </authorList>
    </citation>
    <scope>NUCLEOTIDE SEQUENCE [LARGE SCALE GENOMIC DNA]</scope>
</reference>
<evidence type="ECO:0000313" key="3">
    <source>
        <dbReference type="EMBL" id="CAH3192905.1"/>
    </source>
</evidence>
<comment type="caution">
    <text evidence="3">The sequence shown here is derived from an EMBL/GenBank/DDBJ whole genome shotgun (WGS) entry which is preliminary data.</text>
</comment>
<dbReference type="SUPFAM" id="SSF57424">
    <property type="entry name" value="LDL receptor-like module"/>
    <property type="match status" value="1"/>
</dbReference>
<dbReference type="InterPro" id="IPR002172">
    <property type="entry name" value="LDrepeatLR_classA_rpt"/>
</dbReference>
<name>A0ABN8SPV1_9CNID</name>
<organism evidence="3 4">
    <name type="scientific">Porites evermanni</name>
    <dbReference type="NCBI Taxonomy" id="104178"/>
    <lineage>
        <taxon>Eukaryota</taxon>
        <taxon>Metazoa</taxon>
        <taxon>Cnidaria</taxon>
        <taxon>Anthozoa</taxon>
        <taxon>Hexacorallia</taxon>
        <taxon>Scleractinia</taxon>
        <taxon>Fungiina</taxon>
        <taxon>Poritidae</taxon>
        <taxon>Porites</taxon>
    </lineage>
</organism>
<dbReference type="PROSITE" id="PS50068">
    <property type="entry name" value="LDLRA_2"/>
    <property type="match status" value="1"/>
</dbReference>
<dbReference type="InterPro" id="IPR036055">
    <property type="entry name" value="LDL_receptor-like_sf"/>
</dbReference>
<keyword evidence="4" id="KW-1185">Reference proteome</keyword>
<gene>
    <name evidence="3" type="ORF">PEVE_00024813</name>
</gene>
<evidence type="ECO:0000313" key="4">
    <source>
        <dbReference type="Proteomes" id="UP001159427"/>
    </source>
</evidence>
<dbReference type="Gene3D" id="2.10.70.10">
    <property type="entry name" value="Complement Module, domain 1"/>
    <property type="match status" value="1"/>
</dbReference>
<feature type="disulfide bond" evidence="2">
    <location>
        <begin position="230"/>
        <end position="245"/>
    </location>
</feature>
<dbReference type="EMBL" id="CALNXI010003326">
    <property type="protein sequence ID" value="CAH3192905.1"/>
    <property type="molecule type" value="Genomic_DNA"/>
</dbReference>